<dbReference type="OrthoDB" id="9803697at2"/>
<dbReference type="InterPro" id="IPR011033">
    <property type="entry name" value="PRC_barrel-like_sf"/>
</dbReference>
<sequence length="77" mass="8625">MINASMIKEHQEVVGSDGGHVGRVDHVKGDQIELAKLDLGSGLKHHMIPVSWVSRVDEHVHLNLSKDEAKARWTEKH</sequence>
<protein>
    <submittedName>
        <fullName evidence="1">Uncharacterized protein</fullName>
    </submittedName>
</protein>
<name>A0A172Y3W8_9CAUL</name>
<proteinExistence type="predicted"/>
<organism evidence="1 2">
    <name type="scientific">Brevundimonas naejangsanensis</name>
    <dbReference type="NCBI Taxonomy" id="588932"/>
    <lineage>
        <taxon>Bacteria</taxon>
        <taxon>Pseudomonadati</taxon>
        <taxon>Pseudomonadota</taxon>
        <taxon>Alphaproteobacteria</taxon>
        <taxon>Caulobacterales</taxon>
        <taxon>Caulobacteraceae</taxon>
        <taxon>Brevundimonas</taxon>
    </lineage>
</organism>
<dbReference type="RefSeq" id="WP_003167222.1">
    <property type="nucleotide sequence ID" value="NZ_CAXORD010000016.1"/>
</dbReference>
<keyword evidence="2" id="KW-1185">Reference proteome</keyword>
<evidence type="ECO:0000313" key="2">
    <source>
        <dbReference type="Proteomes" id="UP000077603"/>
    </source>
</evidence>
<dbReference type="InterPro" id="IPR018684">
    <property type="entry name" value="DUF2171"/>
</dbReference>
<dbReference type="eggNOG" id="COG3798">
    <property type="taxonomic scope" value="Bacteria"/>
</dbReference>
<gene>
    <name evidence="1" type="ORF">DA69_03245</name>
</gene>
<evidence type="ECO:0000313" key="1">
    <source>
        <dbReference type="EMBL" id="ANF53852.1"/>
    </source>
</evidence>
<accession>A0A172Y3W8</accession>
<dbReference type="EMBL" id="CP015614">
    <property type="protein sequence ID" value="ANF53852.1"/>
    <property type="molecule type" value="Genomic_DNA"/>
</dbReference>
<dbReference type="STRING" id="588932.DA69_03245"/>
<dbReference type="Proteomes" id="UP000077603">
    <property type="component" value="Chromosome"/>
</dbReference>
<dbReference type="SUPFAM" id="SSF50346">
    <property type="entry name" value="PRC-barrel domain"/>
    <property type="match status" value="1"/>
</dbReference>
<dbReference type="GeneID" id="78117987"/>
<dbReference type="AlphaFoldDB" id="A0A172Y3W8"/>
<reference evidence="1 2" key="1">
    <citation type="journal article" date="2014" name="Genome Announc.">
        <title>Genome Sequence of a Promising Hydrogen-Producing Facultative Anaerobic Bacterium, Brevundimonas naejangsanensis Strain B1.</title>
        <authorList>
            <person name="Su H."/>
            <person name="Zhang T."/>
            <person name="Bao M."/>
            <person name="Jiang Y."/>
            <person name="Wang Y."/>
            <person name="Tan T."/>
        </authorList>
    </citation>
    <scope>NUCLEOTIDE SEQUENCE [LARGE SCALE GENOMIC DNA]</scope>
    <source>
        <strain evidence="1 2">B1</strain>
    </source>
</reference>
<dbReference type="Pfam" id="PF09939">
    <property type="entry name" value="DUF2171"/>
    <property type="match status" value="1"/>
</dbReference>
<dbReference type="KEGG" id="bne:DA69_03245"/>